<dbReference type="Proteomes" id="UP000218505">
    <property type="component" value="Chromosome"/>
</dbReference>
<dbReference type="Pfam" id="PF09684">
    <property type="entry name" value="Tail_P2_I"/>
    <property type="match status" value="1"/>
</dbReference>
<proteinExistence type="predicted"/>
<dbReference type="InterPro" id="IPR006521">
    <property type="entry name" value="Tail_protein_I"/>
</dbReference>
<dbReference type="NCBIfam" id="TIGR02242">
    <property type="entry name" value="tail_TIGR02242"/>
    <property type="match status" value="1"/>
</dbReference>
<sequence length="191" mass="20210">MRAALPELPSSHPIGALLPALYAEDGFAQRFTGGLDAVLSAVLSTVDNITAYLDPDLAPEDFLAWLSEWVAAEVDPRWPLELRRAAVSRAVELHAKRGTVAGLVERVELSLGVRVEVLDGPGASWSPEPDATIPAGPDGPVVVRVRPGVAAVDRERVEELVESLCPVHLRCVVEVLDGEPGSDGERGGEAG</sequence>
<dbReference type="AlphaFoldDB" id="A0A290Z601"/>
<accession>A0A290Z601</accession>
<protein>
    <submittedName>
        <fullName evidence="1">Phage tail protein</fullName>
    </submittedName>
</protein>
<dbReference type="EMBL" id="CP023445">
    <property type="protein sequence ID" value="ATE54414.1"/>
    <property type="molecule type" value="Genomic_DNA"/>
</dbReference>
<dbReference type="KEGG" id="apre:CNX65_14855"/>
<evidence type="ECO:0000313" key="1">
    <source>
        <dbReference type="EMBL" id="ATE54414.1"/>
    </source>
</evidence>
<organism evidence="1 2">
    <name type="scientific">Actinosynnema pretiosum</name>
    <dbReference type="NCBI Taxonomy" id="42197"/>
    <lineage>
        <taxon>Bacteria</taxon>
        <taxon>Bacillati</taxon>
        <taxon>Actinomycetota</taxon>
        <taxon>Actinomycetes</taxon>
        <taxon>Pseudonocardiales</taxon>
        <taxon>Pseudonocardiaceae</taxon>
        <taxon>Actinosynnema</taxon>
    </lineage>
</organism>
<name>A0A290Z601_9PSEU</name>
<evidence type="ECO:0000313" key="2">
    <source>
        <dbReference type="Proteomes" id="UP000218505"/>
    </source>
</evidence>
<dbReference type="RefSeq" id="WP_096493535.1">
    <property type="nucleotide sequence ID" value="NZ_CP023445.1"/>
</dbReference>
<gene>
    <name evidence="1" type="ORF">CNX65_14855</name>
</gene>
<reference evidence="1" key="1">
    <citation type="submission" date="2017-09" db="EMBL/GenBank/DDBJ databases">
        <title>Complete Genome Sequence of ansamitocin-producing Bacterium Actinosynnema pretiosum X47.</title>
        <authorList>
            <person name="Cao G."/>
            <person name="Zong G."/>
            <person name="Zhong C."/>
            <person name="Fu J."/>
        </authorList>
    </citation>
    <scope>NUCLEOTIDE SEQUENCE [LARGE SCALE GENOMIC DNA]</scope>
    <source>
        <strain evidence="1">X47</strain>
    </source>
</reference>
<dbReference type="InterPro" id="IPR011748">
    <property type="entry name" value="Unchr_phage_tail-like"/>
</dbReference>
<keyword evidence="2" id="KW-1185">Reference proteome</keyword>